<reference evidence="1 2" key="1">
    <citation type="submission" date="2021-06" db="EMBL/GenBank/DDBJ databases">
        <title>Caerostris darwini draft genome.</title>
        <authorList>
            <person name="Kono N."/>
            <person name="Arakawa K."/>
        </authorList>
    </citation>
    <scope>NUCLEOTIDE SEQUENCE [LARGE SCALE GENOMIC DNA]</scope>
</reference>
<evidence type="ECO:0000313" key="2">
    <source>
        <dbReference type="Proteomes" id="UP001054837"/>
    </source>
</evidence>
<dbReference type="EMBL" id="BPLQ01007478">
    <property type="protein sequence ID" value="GIY30374.1"/>
    <property type="molecule type" value="Genomic_DNA"/>
</dbReference>
<gene>
    <name evidence="1" type="ORF">CDAR_126191</name>
</gene>
<name>A0AAV4SAL6_9ARAC</name>
<proteinExistence type="predicted"/>
<dbReference type="Proteomes" id="UP001054837">
    <property type="component" value="Unassembled WGS sequence"/>
</dbReference>
<accession>A0AAV4SAL6</accession>
<sequence>METTLPGNTLLLSWVNRLRFRWLDHTKKGLVERADVSPARSDDDEVCVGRGERRPADRHLAGSFVVCKWFFLFHLRKKSSRPPFEDIPHVWAFPAVRNHFVDHRMA</sequence>
<dbReference type="AlphaFoldDB" id="A0AAV4SAL6"/>
<organism evidence="1 2">
    <name type="scientific">Caerostris darwini</name>
    <dbReference type="NCBI Taxonomy" id="1538125"/>
    <lineage>
        <taxon>Eukaryota</taxon>
        <taxon>Metazoa</taxon>
        <taxon>Ecdysozoa</taxon>
        <taxon>Arthropoda</taxon>
        <taxon>Chelicerata</taxon>
        <taxon>Arachnida</taxon>
        <taxon>Araneae</taxon>
        <taxon>Araneomorphae</taxon>
        <taxon>Entelegynae</taxon>
        <taxon>Araneoidea</taxon>
        <taxon>Araneidae</taxon>
        <taxon>Caerostris</taxon>
    </lineage>
</organism>
<comment type="caution">
    <text evidence="1">The sequence shown here is derived from an EMBL/GenBank/DDBJ whole genome shotgun (WGS) entry which is preliminary data.</text>
</comment>
<evidence type="ECO:0000313" key="1">
    <source>
        <dbReference type="EMBL" id="GIY30374.1"/>
    </source>
</evidence>
<keyword evidence="2" id="KW-1185">Reference proteome</keyword>
<protein>
    <submittedName>
        <fullName evidence="1">Uncharacterized protein</fullName>
    </submittedName>
</protein>